<name>A0AAC9U385_9GAMM</name>
<dbReference type="Pfam" id="PF13617">
    <property type="entry name" value="Lipoprotein_19"/>
    <property type="match status" value="1"/>
</dbReference>
<evidence type="ECO:0000313" key="2">
    <source>
        <dbReference type="EMBL" id="QDF77213.1"/>
    </source>
</evidence>
<reference evidence="1 3" key="1">
    <citation type="submission" date="2017-06" db="EMBL/GenBank/DDBJ databases">
        <title>Complete genome sequence of Shewanella marisflavi EP1 associated with anaerobic 2,4-dinitrotoluene reduction and salt tolerance.</title>
        <authorList>
            <person name="Huang J."/>
        </authorList>
    </citation>
    <scope>NUCLEOTIDE SEQUENCE [LARGE SCALE GENOMIC DNA]</scope>
    <source>
        <strain evidence="1 3">EP1</strain>
    </source>
</reference>
<dbReference type="InterPro" id="IPR025985">
    <property type="entry name" value="YnbE"/>
</dbReference>
<evidence type="ECO:0000313" key="1">
    <source>
        <dbReference type="EMBL" id="ASJ98621.1"/>
    </source>
</evidence>
<gene>
    <name evidence="1" type="ORF">CFF01_08395</name>
    <name evidence="2" type="ORF">FGA12_08115</name>
</gene>
<dbReference type="Proteomes" id="UP000318758">
    <property type="component" value="Chromosome"/>
</dbReference>
<dbReference type="KEGG" id="smav:CFF01_08395"/>
<dbReference type="EMBL" id="CP041153">
    <property type="protein sequence ID" value="QDF77213.1"/>
    <property type="molecule type" value="Genomic_DNA"/>
</dbReference>
<sequence length="57" mass="6353">MTLGLTGLLLLGGCTPTVKIEPPEKPIVINLNVKIEHEIKIKVDKELDELINNDELF</sequence>
<keyword evidence="4" id="KW-1185">Reference proteome</keyword>
<evidence type="ECO:0000313" key="3">
    <source>
        <dbReference type="Proteomes" id="UP000198233"/>
    </source>
</evidence>
<evidence type="ECO:0000313" key="4">
    <source>
        <dbReference type="Proteomes" id="UP000318758"/>
    </source>
</evidence>
<keyword evidence="2" id="KW-0449">Lipoprotein</keyword>
<dbReference type="RefSeq" id="WP_081953769.1">
    <property type="nucleotide sequence ID" value="NZ_CP022272.1"/>
</dbReference>
<dbReference type="AlphaFoldDB" id="A0AAC9U385"/>
<organism evidence="1 3">
    <name type="scientific">Shewanella marisflavi</name>
    <dbReference type="NCBI Taxonomy" id="260364"/>
    <lineage>
        <taxon>Bacteria</taxon>
        <taxon>Pseudomonadati</taxon>
        <taxon>Pseudomonadota</taxon>
        <taxon>Gammaproteobacteria</taxon>
        <taxon>Alteromonadales</taxon>
        <taxon>Shewanellaceae</taxon>
        <taxon>Shewanella</taxon>
    </lineage>
</organism>
<dbReference type="Proteomes" id="UP000198233">
    <property type="component" value="Chromosome"/>
</dbReference>
<proteinExistence type="predicted"/>
<dbReference type="EMBL" id="CP022272">
    <property type="protein sequence ID" value="ASJ98621.1"/>
    <property type="molecule type" value="Genomic_DNA"/>
</dbReference>
<protein>
    <submittedName>
        <fullName evidence="2">YnbE family lipoprotein</fullName>
    </submittedName>
</protein>
<accession>A0AAC9U385</accession>
<reference evidence="2 4" key="2">
    <citation type="submission" date="2019-06" db="EMBL/GenBank/DDBJ databases">
        <title>Complete genome of Shewanella marisflavi ECSMB14101, a mussel settlement-inducing bacterium isolated from East China Sea.</title>
        <authorList>
            <person name="Yang J."/>
            <person name="Liang X."/>
            <person name="Chang R."/>
            <person name="Peng L."/>
        </authorList>
    </citation>
    <scope>NUCLEOTIDE SEQUENCE [LARGE SCALE GENOMIC DNA]</scope>
    <source>
        <strain evidence="2 4">ECSMB14101</strain>
    </source>
</reference>